<reference evidence="4 5" key="1">
    <citation type="submission" date="2024-03" db="EMBL/GenBank/DDBJ databases">
        <title>The genome assembly and annotation of the cricket Gryllus longicercus Weissman &amp; Gray.</title>
        <authorList>
            <person name="Szrajer S."/>
            <person name="Gray D."/>
            <person name="Ylla G."/>
        </authorList>
    </citation>
    <scope>NUCLEOTIDE SEQUENCE [LARGE SCALE GENOMIC DNA]</scope>
    <source>
        <strain evidence="4">DAG 2021-001</strain>
        <tissue evidence="4">Whole body minus gut</tissue>
    </source>
</reference>
<dbReference type="Pfam" id="PF05175">
    <property type="entry name" value="MTS"/>
    <property type="match status" value="1"/>
</dbReference>
<dbReference type="CDD" id="cd02440">
    <property type="entry name" value="AdoMet_MTases"/>
    <property type="match status" value="1"/>
</dbReference>
<dbReference type="Gene3D" id="3.40.50.150">
    <property type="entry name" value="Vaccinia Virus protein VP39"/>
    <property type="match status" value="1"/>
</dbReference>
<protein>
    <recommendedName>
        <fullName evidence="2">Methyltransferase-like protein 5</fullName>
    </recommendedName>
</protein>
<dbReference type="Proteomes" id="UP001378592">
    <property type="component" value="Unassembled WGS sequence"/>
</dbReference>
<evidence type="ECO:0000259" key="3">
    <source>
        <dbReference type="Pfam" id="PF05175"/>
    </source>
</evidence>
<dbReference type="PANTHER" id="PTHR23290">
    <property type="entry name" value="RRNA N6-ADENOSINE-METHYLTRANSFERASE METTL5"/>
    <property type="match status" value="1"/>
</dbReference>
<evidence type="ECO:0000313" key="5">
    <source>
        <dbReference type="Proteomes" id="UP001378592"/>
    </source>
</evidence>
<comment type="caution">
    <text evidence="4">The sequence shown here is derived from an EMBL/GenBank/DDBJ whole genome shotgun (WGS) entry which is preliminary data.</text>
</comment>
<dbReference type="PANTHER" id="PTHR23290:SF0">
    <property type="entry name" value="RRNA N6-ADENOSINE-METHYLTRANSFERASE METTL5"/>
    <property type="match status" value="1"/>
</dbReference>
<keyword evidence="5" id="KW-1185">Reference proteome</keyword>
<name>A0AAN9YVB0_9ORTH</name>
<dbReference type="PROSITE" id="PS00092">
    <property type="entry name" value="N6_MTASE"/>
    <property type="match status" value="1"/>
</dbReference>
<sequence length="210" mass="23572">MALFKPKALECQLQNVKGFEKPKVKLEQYVTSPHIAAHMLHTIQSTFDDLEGKFVADLGCGCGVLTIGAALLGAAQCVAFDIDPDALEMFTLNVNEFDICNIDTVLCDVRFIPVSWKKTFDTVIMNPPFGTKHQQGIDLQFLHVALNLAGKSVYSLHKTSTRKYVMQKAESWGAKPKVLAELRYDLPATYKFHRKHSVDIDVDLIRFNLE</sequence>
<dbReference type="InterPro" id="IPR002052">
    <property type="entry name" value="DNA_methylase_N6_adenine_CS"/>
</dbReference>
<comment type="similarity">
    <text evidence="1">Belongs to the methyltransferase superfamily. PrmA family.</text>
</comment>
<evidence type="ECO:0000256" key="2">
    <source>
        <dbReference type="ARBA" id="ARBA00041374"/>
    </source>
</evidence>
<dbReference type="InterPro" id="IPR007848">
    <property type="entry name" value="Small_mtfrase_dom"/>
</dbReference>
<proteinExistence type="inferred from homology"/>
<accession>A0AAN9YVB0</accession>
<evidence type="ECO:0000256" key="1">
    <source>
        <dbReference type="ARBA" id="ARBA00009741"/>
    </source>
</evidence>
<dbReference type="InterPro" id="IPR029063">
    <property type="entry name" value="SAM-dependent_MTases_sf"/>
</dbReference>
<dbReference type="SUPFAM" id="SSF53335">
    <property type="entry name" value="S-adenosyl-L-methionine-dependent methyltransferases"/>
    <property type="match status" value="1"/>
</dbReference>
<dbReference type="GO" id="GO:0003676">
    <property type="term" value="F:nucleic acid binding"/>
    <property type="evidence" value="ECO:0007669"/>
    <property type="project" value="InterPro"/>
</dbReference>
<gene>
    <name evidence="4" type="ORF">R5R35_000420</name>
</gene>
<dbReference type="EMBL" id="JAZDUA010000587">
    <property type="protein sequence ID" value="KAK7790777.1"/>
    <property type="molecule type" value="Genomic_DNA"/>
</dbReference>
<dbReference type="GO" id="GO:0008988">
    <property type="term" value="F:rRNA (adenine-N6-)-methyltransferase activity"/>
    <property type="evidence" value="ECO:0007669"/>
    <property type="project" value="TreeGrafter"/>
</dbReference>
<evidence type="ECO:0000313" key="4">
    <source>
        <dbReference type="EMBL" id="KAK7790777.1"/>
    </source>
</evidence>
<dbReference type="InterPro" id="IPR051720">
    <property type="entry name" value="rRNA_MeTrfase/Polyamine_Synth"/>
</dbReference>
<dbReference type="AlphaFoldDB" id="A0AAN9YVB0"/>
<feature type="domain" description="Methyltransferase small" evidence="3">
    <location>
        <begin position="45"/>
        <end position="142"/>
    </location>
</feature>
<organism evidence="4 5">
    <name type="scientific">Gryllus longicercus</name>
    <dbReference type="NCBI Taxonomy" id="2509291"/>
    <lineage>
        <taxon>Eukaryota</taxon>
        <taxon>Metazoa</taxon>
        <taxon>Ecdysozoa</taxon>
        <taxon>Arthropoda</taxon>
        <taxon>Hexapoda</taxon>
        <taxon>Insecta</taxon>
        <taxon>Pterygota</taxon>
        <taxon>Neoptera</taxon>
        <taxon>Polyneoptera</taxon>
        <taxon>Orthoptera</taxon>
        <taxon>Ensifera</taxon>
        <taxon>Gryllidea</taxon>
        <taxon>Grylloidea</taxon>
        <taxon>Gryllidae</taxon>
        <taxon>Gryllinae</taxon>
        <taxon>Gryllus</taxon>
    </lineage>
</organism>